<dbReference type="SMART" id="SM00330">
    <property type="entry name" value="PIPKc"/>
    <property type="match status" value="1"/>
</dbReference>
<dbReference type="InterPro" id="IPR046349">
    <property type="entry name" value="C1-like_sf"/>
</dbReference>
<dbReference type="Pfam" id="PF01504">
    <property type="entry name" value="PIP5K"/>
    <property type="match status" value="1"/>
</dbReference>
<dbReference type="SUPFAM" id="SSF47473">
    <property type="entry name" value="EF-hand"/>
    <property type="match status" value="1"/>
</dbReference>
<dbReference type="PANTHER" id="PTHR23086">
    <property type="entry name" value="PHOSPHATIDYLINOSITOL-4-PHOSPHATE 5-KINASE"/>
    <property type="match status" value="1"/>
</dbReference>
<feature type="region of interest" description="Disordered" evidence="5">
    <location>
        <begin position="367"/>
        <end position="419"/>
    </location>
</feature>
<dbReference type="PROSITE" id="PS50081">
    <property type="entry name" value="ZF_DAG_PE_2"/>
    <property type="match status" value="1"/>
</dbReference>
<feature type="region of interest" description="Disordered" evidence="5">
    <location>
        <begin position="73"/>
        <end position="96"/>
    </location>
</feature>
<dbReference type="PROSITE" id="PS00479">
    <property type="entry name" value="ZF_DAG_PE_1"/>
    <property type="match status" value="1"/>
</dbReference>
<dbReference type="FunCoup" id="D3BKT3">
    <property type="interactions" value="159"/>
</dbReference>
<sequence>MSVVKHHLTHLVENGSDCNLGGATGNSLDAARKTGQSDLFFFLSGFSKSLDPFDYNEYEDEVEIESNSIVNNYLNNNNNNNNSDSNNNNNNNVDRDNSMSMSSLDIECIKQLQNDKLEQKLKEKNDKLKINHQNFYPHMFVLIDFRGPTWCSLCGYFLWGLRRQGFACEVCGYCVHPKCKKRATLTESCDVARQMNNKDHANSDTVDQFLSTSKHHNDKPLHKQSINRKRLESLYNQFNTLDKEQHGSFDSNHDGKMDLKDFLHGVSVLQNSSQEEQIFFAFQMLDRNNRGYITVGELKQVLQSIYQSLGNLKINSIKPDTLIQYIFPPSIVYKELKEEIKKPSPPFSKALKYGKLVKSLSVDSKIGVHRTDDNNNNNNNNNNNDNNNNNECNNDSNNNENNNNECNSNSNSKSDNSTATSAMSFVQLKDDNHSNNSTPYSSMGSISESPIDTNIASSVMSSSLPSQSSSIEIAKIEREIAAAATTDDIEHSTSDQSCGRLRSSCIRTMLNKPLVTSQSLPTNTEIYINSLNNSINNSQYTNINNTLLTKVLPDTNNNNNNNNSNNNNDNIKKEKKYSTEINMEGRIYYEDYRDSMMKHCNFVQSLGLVELDDNTKEQHTQVSKWMSFEGKEITLGHENWETMQYIMIGIRRAIGETMTLTNRSLKQKDYDVVVEFKYNGWLFKDFSPFPFKKIRDKLDIDPMHFMFSLGPEKIFGNLLLGNLSHVCEVVTSGRSGSMFFRSNEGRYLLKTIPPNEEFVLKSILPSYVQHILKYPNSLISKTLGCYNMTTKNRDLRFIVMNNLFFTPLPIHEKYDLKGSTIGRHVELQEGENEGMIADVSLKDLDFKRTLNIGPEFKAPLMEQIEHDTKLLESHNICDYSLLVGVHRVDEYSPIALASDDILSKDIFDILDEGFFKKKSATSLFQQHYGGILSSDKKEVYFIAIIDTLTTWNYKKKYENMFKSLVHDSSQLSAIDPSSYRARFQRLVQQIVQ</sequence>
<dbReference type="InterPro" id="IPR002219">
    <property type="entry name" value="PKC_DAG/PE"/>
</dbReference>
<protein>
    <submittedName>
        <fullName evidence="9">Ankyrin repeat-containing protein</fullName>
    </submittedName>
</protein>
<feature type="domain" description="EF-hand" evidence="7">
    <location>
        <begin position="273"/>
        <end position="308"/>
    </location>
</feature>
<feature type="domain" description="PIPK" evidence="8">
    <location>
        <begin position="623"/>
        <end position="991"/>
    </location>
</feature>
<dbReference type="GO" id="GO:0005524">
    <property type="term" value="F:ATP binding"/>
    <property type="evidence" value="ECO:0007669"/>
    <property type="project" value="UniProtKB-UniRule"/>
</dbReference>
<dbReference type="GeneID" id="31364640"/>
<dbReference type="GO" id="GO:0005886">
    <property type="term" value="C:plasma membrane"/>
    <property type="evidence" value="ECO:0007669"/>
    <property type="project" value="TreeGrafter"/>
</dbReference>
<dbReference type="Pfam" id="PF00130">
    <property type="entry name" value="C1_1"/>
    <property type="match status" value="1"/>
</dbReference>
<dbReference type="EMBL" id="ADBJ01000038">
    <property type="protein sequence ID" value="EFA78513.1"/>
    <property type="molecule type" value="Genomic_DNA"/>
</dbReference>
<dbReference type="SUPFAM" id="SSF57889">
    <property type="entry name" value="Cysteine-rich domain"/>
    <property type="match status" value="1"/>
</dbReference>
<dbReference type="PROSITE" id="PS00018">
    <property type="entry name" value="EF_HAND_1"/>
    <property type="match status" value="1"/>
</dbReference>
<organism evidence="9 10">
    <name type="scientific">Heterostelium pallidum (strain ATCC 26659 / Pp 5 / PN500)</name>
    <name type="common">Cellular slime mold</name>
    <name type="synonym">Polysphondylium pallidum</name>
    <dbReference type="NCBI Taxonomy" id="670386"/>
    <lineage>
        <taxon>Eukaryota</taxon>
        <taxon>Amoebozoa</taxon>
        <taxon>Evosea</taxon>
        <taxon>Eumycetozoa</taxon>
        <taxon>Dictyostelia</taxon>
        <taxon>Acytosteliales</taxon>
        <taxon>Acytosteliaceae</taxon>
        <taxon>Heterostelium</taxon>
    </lineage>
</organism>
<dbReference type="InterPro" id="IPR011992">
    <property type="entry name" value="EF-hand-dom_pair"/>
</dbReference>
<dbReference type="GO" id="GO:0046854">
    <property type="term" value="P:phosphatidylinositol phosphate biosynthetic process"/>
    <property type="evidence" value="ECO:0007669"/>
    <property type="project" value="TreeGrafter"/>
</dbReference>
<keyword evidence="4" id="KW-0067">ATP-binding</keyword>
<evidence type="ECO:0000256" key="2">
    <source>
        <dbReference type="ARBA" id="ARBA00022833"/>
    </source>
</evidence>
<keyword evidence="10" id="KW-1185">Reference proteome</keyword>
<evidence type="ECO:0000256" key="1">
    <source>
        <dbReference type="ARBA" id="ARBA00022723"/>
    </source>
</evidence>
<name>D3BKT3_HETP5</name>
<gene>
    <name evidence="9" type="primary">PIPkinA</name>
    <name evidence="9" type="ORF">PPL_09165</name>
</gene>
<keyword evidence="2" id="KW-0862">Zinc</keyword>
<dbReference type="OMA" id="ITLGHEN"/>
<dbReference type="STRING" id="670386.D3BKT3"/>
<evidence type="ECO:0000259" key="6">
    <source>
        <dbReference type="PROSITE" id="PS50081"/>
    </source>
</evidence>
<accession>D3BKT3</accession>
<dbReference type="InterPro" id="IPR002048">
    <property type="entry name" value="EF_hand_dom"/>
</dbReference>
<keyword evidence="4" id="KW-0808">Transferase</keyword>
<dbReference type="InterPro" id="IPR018247">
    <property type="entry name" value="EF_Hand_1_Ca_BS"/>
</dbReference>
<dbReference type="InterPro" id="IPR027483">
    <property type="entry name" value="PInositol-4-P-4/5-kinase_C_sf"/>
</dbReference>
<dbReference type="RefSeq" id="XP_020430637.1">
    <property type="nucleotide sequence ID" value="XM_020579962.1"/>
</dbReference>
<dbReference type="PRINTS" id="PR00450">
    <property type="entry name" value="RECOVERIN"/>
</dbReference>
<dbReference type="Gene3D" id="3.30.810.10">
    <property type="entry name" value="2-Layer Sandwich"/>
    <property type="match status" value="1"/>
</dbReference>
<dbReference type="PROSITE" id="PS51455">
    <property type="entry name" value="PIPK"/>
    <property type="match status" value="1"/>
</dbReference>
<dbReference type="AlphaFoldDB" id="D3BKT3"/>
<dbReference type="GO" id="GO:0016308">
    <property type="term" value="F:1-phosphatidylinositol-4-phosphate 5-kinase activity"/>
    <property type="evidence" value="ECO:0007669"/>
    <property type="project" value="TreeGrafter"/>
</dbReference>
<dbReference type="SMART" id="SM00054">
    <property type="entry name" value="EFh"/>
    <property type="match status" value="1"/>
</dbReference>
<feature type="compositionally biased region" description="Low complexity" evidence="5">
    <location>
        <begin position="556"/>
        <end position="569"/>
    </location>
</feature>
<dbReference type="SMART" id="SM00109">
    <property type="entry name" value="C1"/>
    <property type="match status" value="1"/>
</dbReference>
<keyword evidence="4" id="KW-0547">Nucleotide-binding</keyword>
<dbReference type="GO" id="GO:0005509">
    <property type="term" value="F:calcium ion binding"/>
    <property type="evidence" value="ECO:0007669"/>
    <property type="project" value="InterPro"/>
</dbReference>
<dbReference type="InParanoid" id="D3BKT3"/>
<dbReference type="SUPFAM" id="SSF56104">
    <property type="entry name" value="SAICAR synthase-like"/>
    <property type="match status" value="1"/>
</dbReference>
<dbReference type="Pfam" id="PF13405">
    <property type="entry name" value="EF-hand_6"/>
    <property type="match status" value="1"/>
</dbReference>
<feature type="compositionally biased region" description="Low complexity" evidence="5">
    <location>
        <begin position="374"/>
        <end position="417"/>
    </location>
</feature>
<dbReference type="Gene3D" id="1.10.238.10">
    <property type="entry name" value="EF-hand"/>
    <property type="match status" value="1"/>
</dbReference>
<reference evidence="9 10" key="1">
    <citation type="journal article" date="2011" name="Genome Res.">
        <title>Phylogeny-wide analysis of social amoeba genomes highlights ancient origins for complex intercellular communication.</title>
        <authorList>
            <person name="Heidel A.J."/>
            <person name="Lawal H.M."/>
            <person name="Felder M."/>
            <person name="Schilde C."/>
            <person name="Helps N.R."/>
            <person name="Tunggal B."/>
            <person name="Rivero F."/>
            <person name="John U."/>
            <person name="Schleicher M."/>
            <person name="Eichinger L."/>
            <person name="Platzer M."/>
            <person name="Noegel A.A."/>
            <person name="Schaap P."/>
            <person name="Gloeckner G."/>
        </authorList>
    </citation>
    <scope>NUCLEOTIDE SEQUENCE [LARGE SCALE GENOMIC DNA]</scope>
    <source>
        <strain evidence="10">ATCC 26659 / Pp 5 / PN500</strain>
    </source>
</reference>
<feature type="domain" description="Phorbol-ester/DAG-type" evidence="6">
    <location>
        <begin position="137"/>
        <end position="189"/>
    </location>
</feature>
<dbReference type="Gene3D" id="3.30.800.10">
    <property type="entry name" value="Phosphatidylinositol Phosphate Kinase II Beta"/>
    <property type="match status" value="1"/>
</dbReference>
<comment type="caution">
    <text evidence="9">The sequence shown here is derived from an EMBL/GenBank/DDBJ whole genome shotgun (WGS) entry which is preliminary data.</text>
</comment>
<dbReference type="InterPro" id="IPR023610">
    <property type="entry name" value="PInositol-4/5-P-5/4-kinase"/>
</dbReference>
<keyword evidence="1" id="KW-0479">Metal-binding</keyword>
<keyword evidence="3" id="KW-0106">Calcium</keyword>
<feature type="region of interest" description="Disordered" evidence="5">
    <location>
        <begin position="554"/>
        <end position="574"/>
    </location>
</feature>
<evidence type="ECO:0000313" key="10">
    <source>
        <dbReference type="Proteomes" id="UP000001396"/>
    </source>
</evidence>
<evidence type="ECO:0000256" key="5">
    <source>
        <dbReference type="SAM" id="MobiDB-lite"/>
    </source>
</evidence>
<dbReference type="Proteomes" id="UP000001396">
    <property type="component" value="Unassembled WGS sequence"/>
</dbReference>
<dbReference type="InterPro" id="IPR027484">
    <property type="entry name" value="PInositol-4-P-5-kinase_N"/>
</dbReference>
<dbReference type="CDD" id="cd00139">
    <property type="entry name" value="PIPKc"/>
    <property type="match status" value="1"/>
</dbReference>
<evidence type="ECO:0000256" key="4">
    <source>
        <dbReference type="PROSITE-ProRule" id="PRU00781"/>
    </source>
</evidence>
<dbReference type="Gene3D" id="3.30.60.20">
    <property type="match status" value="1"/>
</dbReference>
<dbReference type="InterPro" id="IPR002498">
    <property type="entry name" value="PInositol-4-P-4/5-kinase_core"/>
</dbReference>
<dbReference type="PROSITE" id="PS50222">
    <property type="entry name" value="EF_HAND_2"/>
    <property type="match status" value="1"/>
</dbReference>
<evidence type="ECO:0000313" key="9">
    <source>
        <dbReference type="EMBL" id="EFA78513.1"/>
    </source>
</evidence>
<proteinExistence type="predicted"/>
<keyword evidence="4" id="KW-0418">Kinase</keyword>
<dbReference type="PANTHER" id="PTHR23086:SF30">
    <property type="entry name" value="ANKYRIN REPEAT-CONTAINING PROTEIN"/>
    <property type="match status" value="1"/>
</dbReference>
<evidence type="ECO:0000259" key="7">
    <source>
        <dbReference type="PROSITE" id="PS50222"/>
    </source>
</evidence>
<evidence type="ECO:0000259" key="8">
    <source>
        <dbReference type="PROSITE" id="PS51455"/>
    </source>
</evidence>
<evidence type="ECO:0000256" key="3">
    <source>
        <dbReference type="ARBA" id="ARBA00022837"/>
    </source>
</evidence>